<evidence type="ECO:0000256" key="1">
    <source>
        <dbReference type="PROSITE-ProRule" id="PRU00339"/>
    </source>
</evidence>
<proteinExistence type="predicted"/>
<name>A0AAW0EQ59_9TRYP</name>
<dbReference type="InterPro" id="IPR011990">
    <property type="entry name" value="TPR-like_helical_dom_sf"/>
</dbReference>
<organism evidence="2 3">
    <name type="scientific">Novymonas esmeraldas</name>
    <dbReference type="NCBI Taxonomy" id="1808958"/>
    <lineage>
        <taxon>Eukaryota</taxon>
        <taxon>Discoba</taxon>
        <taxon>Euglenozoa</taxon>
        <taxon>Kinetoplastea</taxon>
        <taxon>Metakinetoplastina</taxon>
        <taxon>Trypanosomatida</taxon>
        <taxon>Trypanosomatidae</taxon>
        <taxon>Novymonas</taxon>
    </lineage>
</organism>
<dbReference type="EMBL" id="JAECZO010000053">
    <property type="protein sequence ID" value="KAK7195387.1"/>
    <property type="molecule type" value="Genomic_DNA"/>
</dbReference>
<dbReference type="PROSITE" id="PS50005">
    <property type="entry name" value="TPR"/>
    <property type="match status" value="1"/>
</dbReference>
<dbReference type="Gene3D" id="1.25.40.10">
    <property type="entry name" value="Tetratricopeptide repeat domain"/>
    <property type="match status" value="1"/>
</dbReference>
<sequence length="401" mass="43996">MTALAALEKEVAELKRIRVFGETVRTGAERVLANVPPLEREKDAATKVRILLLRSQAALLLPRVSQEAEKDLNAALKLQPGSATTWVELSECLLRRNSFKEACDALDNALRVCPTHTEALCKYSQIQRNRCGESGVTLEQRKAYLEDSVVKARAAVNSNVDDADAWNTLALSLLSKATLEGLTFDGVRKALSAMQQAERKCPEDPDVPFNKAVLESLLGHFGTAAMDYWRAHGLDSDRLKGSRSLAEENAKVLLRVQSRTRASSGIGKRDFKKICTRIEQAQKRYTQSTSAKIVGVVDIVTEPSMQPVTLLVSDETGVFWLLLMHELRSTSFKIGDVIAYPVSTPTEAITHTVTGCPGAETEPIELTLTHAYPNPKSILVNGHPLTPSAHVPLQMSSRLFA</sequence>
<comment type="caution">
    <text evidence="2">The sequence shown here is derived from an EMBL/GenBank/DDBJ whole genome shotgun (WGS) entry which is preliminary data.</text>
</comment>
<feature type="repeat" description="TPR" evidence="1">
    <location>
        <begin position="83"/>
        <end position="116"/>
    </location>
</feature>
<protein>
    <submittedName>
        <fullName evidence="2">Tetratricopeptide repeat</fullName>
    </submittedName>
</protein>
<gene>
    <name evidence="2" type="ORF">NESM_000465600</name>
</gene>
<accession>A0AAW0EQ59</accession>
<evidence type="ECO:0000313" key="3">
    <source>
        <dbReference type="Proteomes" id="UP001430356"/>
    </source>
</evidence>
<dbReference type="InterPro" id="IPR019734">
    <property type="entry name" value="TPR_rpt"/>
</dbReference>
<evidence type="ECO:0000313" key="2">
    <source>
        <dbReference type="EMBL" id="KAK7195387.1"/>
    </source>
</evidence>
<reference evidence="2 3" key="1">
    <citation type="journal article" date="2021" name="MBio">
        <title>A New Model Trypanosomatid, Novymonas esmeraldas: Genomic Perception of Its 'Candidatus Pandoraea novymonadis' Endosymbiont.</title>
        <authorList>
            <person name="Zakharova A."/>
            <person name="Saura A."/>
            <person name="Butenko A."/>
            <person name="Podesvova L."/>
            <person name="Warmusova S."/>
            <person name="Kostygov A.Y."/>
            <person name="Nenarokova A."/>
            <person name="Lukes J."/>
            <person name="Opperdoes F.R."/>
            <person name="Yurchenko V."/>
        </authorList>
    </citation>
    <scope>NUCLEOTIDE SEQUENCE [LARGE SCALE GENOMIC DNA]</scope>
    <source>
        <strain evidence="2 3">E262AT.01</strain>
    </source>
</reference>
<keyword evidence="3" id="KW-1185">Reference proteome</keyword>
<keyword evidence="1" id="KW-0802">TPR repeat</keyword>
<dbReference type="InterPro" id="IPR038645">
    <property type="entry name" value="TTC5_OB_sf"/>
</dbReference>
<dbReference type="Gene3D" id="2.40.50.550">
    <property type="match status" value="1"/>
</dbReference>
<dbReference type="SUPFAM" id="SSF48452">
    <property type="entry name" value="TPR-like"/>
    <property type="match status" value="1"/>
</dbReference>
<dbReference type="Proteomes" id="UP001430356">
    <property type="component" value="Unassembled WGS sequence"/>
</dbReference>
<dbReference type="AlphaFoldDB" id="A0AAW0EQ59"/>